<name>A0A078ANM0_STYLE</name>
<proteinExistence type="predicted"/>
<evidence type="ECO:0000313" key="2">
    <source>
        <dbReference type="EMBL" id="CDW83531.1"/>
    </source>
</evidence>
<dbReference type="InParanoid" id="A0A078ANM0"/>
<sequence length="323" mass="37778">MKSLNKSQSSDVSSEDDEAQLRDFKIQIIDEESSIIDQPFSNDESTIKIEIDSLQNNQGQLLENEQPEQSFYQKSVLDEITETIKGGQKTKKRICWQKLSHKPLKIFDRQALQEIENDQLTKKQADIHQNEIQLPRSVSNIFPKKSISSRNNANSGVQSSHRQRRFDMKTQDQQFIIKPLIKIKHQQQNSGENPKLQKQQSQYFQNRYYSNNFLQKEADEGIQKQIVSQEKNDKFKLQSLIPDLLKSIIKDKQRYSDLNMKIRHSLDKSKWKVSKILPEMKLQQSKCDNRSSLQNYKSMILMQSADAIVDKKQTDQMQLNNLS</sequence>
<feature type="compositionally biased region" description="Polar residues" evidence="1">
    <location>
        <begin position="143"/>
        <end position="160"/>
    </location>
</feature>
<feature type="region of interest" description="Disordered" evidence="1">
    <location>
        <begin position="143"/>
        <end position="169"/>
    </location>
</feature>
<reference evidence="2 3" key="1">
    <citation type="submission" date="2014-06" db="EMBL/GenBank/DDBJ databases">
        <authorList>
            <person name="Swart Estienne"/>
        </authorList>
    </citation>
    <scope>NUCLEOTIDE SEQUENCE [LARGE SCALE GENOMIC DNA]</scope>
    <source>
        <strain evidence="2 3">130c</strain>
    </source>
</reference>
<accession>A0A078ANM0</accession>
<evidence type="ECO:0000256" key="1">
    <source>
        <dbReference type="SAM" id="MobiDB-lite"/>
    </source>
</evidence>
<evidence type="ECO:0000313" key="3">
    <source>
        <dbReference type="Proteomes" id="UP000039865"/>
    </source>
</evidence>
<keyword evidence="3" id="KW-1185">Reference proteome</keyword>
<organism evidence="2 3">
    <name type="scientific">Stylonychia lemnae</name>
    <name type="common">Ciliate</name>
    <dbReference type="NCBI Taxonomy" id="5949"/>
    <lineage>
        <taxon>Eukaryota</taxon>
        <taxon>Sar</taxon>
        <taxon>Alveolata</taxon>
        <taxon>Ciliophora</taxon>
        <taxon>Intramacronucleata</taxon>
        <taxon>Spirotrichea</taxon>
        <taxon>Stichotrichia</taxon>
        <taxon>Sporadotrichida</taxon>
        <taxon>Oxytrichidae</taxon>
        <taxon>Stylonychinae</taxon>
        <taxon>Stylonychia</taxon>
    </lineage>
</organism>
<protein>
    <submittedName>
        <fullName evidence="2">Uncharacterized protein</fullName>
    </submittedName>
</protein>
<dbReference type="EMBL" id="CCKQ01011932">
    <property type="protein sequence ID" value="CDW83531.1"/>
    <property type="molecule type" value="Genomic_DNA"/>
</dbReference>
<dbReference type="AlphaFoldDB" id="A0A078ANM0"/>
<gene>
    <name evidence="2" type="primary">Contig7837.g8358</name>
    <name evidence="2" type="ORF">STYLEM_12579</name>
</gene>
<dbReference type="Proteomes" id="UP000039865">
    <property type="component" value="Unassembled WGS sequence"/>
</dbReference>